<comment type="catalytic activity">
    <reaction evidence="1">
        <text>ATP + protein L-histidine = ADP + protein N-phospho-L-histidine.</text>
        <dbReference type="EC" id="2.7.13.3"/>
    </reaction>
</comment>
<dbReference type="InterPro" id="IPR036890">
    <property type="entry name" value="HATPase_C_sf"/>
</dbReference>
<reference evidence="19" key="1">
    <citation type="submission" date="2016-10" db="EMBL/GenBank/DDBJ databases">
        <authorList>
            <person name="Varghese N."/>
            <person name="Submissions S."/>
        </authorList>
    </citation>
    <scope>NUCLEOTIDE SEQUENCE [LARGE SCALE GENOMIC DNA]</scope>
    <source>
        <strain evidence="19">DSM 17101</strain>
    </source>
</reference>
<gene>
    <name evidence="18" type="ORF">SAMN04489708_14010</name>
</gene>
<evidence type="ECO:0000256" key="10">
    <source>
        <dbReference type="ARBA" id="ARBA00022777"/>
    </source>
</evidence>
<keyword evidence="12 15" id="KW-1133">Transmembrane helix</keyword>
<feature type="domain" description="Histidine kinase" evidence="16">
    <location>
        <begin position="259"/>
        <end position="467"/>
    </location>
</feature>
<dbReference type="Pfam" id="PF00512">
    <property type="entry name" value="HisKA"/>
    <property type="match status" value="1"/>
</dbReference>
<evidence type="ECO:0000259" key="16">
    <source>
        <dbReference type="PROSITE" id="PS50109"/>
    </source>
</evidence>
<keyword evidence="4" id="KW-1003">Cell membrane</keyword>
<sequence length="478" mass="50096">MNTAAPTAPAGHGWPRSLFGRHLLLIVALVVAGQLCAAWIARRLIVEPRIAMAAEGSARQLAALRAGLQALPPAQRQAFVDAFNRQVAGVQGRVQGPGTPSAQGDLAMTPLERRFQQALSDRLGATGWLVPGTGHVWQRGGAGVLWLHLQPLPDAGADPAAAWVALPVTGTFRAFTGAWLAATLAGGLLALAGAAWLQRQLHRPLQRVVAAAQAIARGQAHTPLPEDGPQEIAALAHGINHMADALQAADRERALMLAGISHDLRTPLTKLRLAAEIARPHMEPALAASMERSVDEMDAVVVQFMDFARLDAGPEGREAAHAAPLDALAEALAEAQADHGRVLSLECGAPTPLAVQPQALRRAVENLLENAWRHGLAPVVLRTGEDADGATAWIEVADSGAGIDPAELERLRRPFARGSGTARAGTPGAGLGLAIADRVARLHGGWLDLHVAPGQGLRARIVVPMRPAHGDTPVPGRE</sequence>
<dbReference type="InterPro" id="IPR003660">
    <property type="entry name" value="HAMP_dom"/>
</dbReference>
<dbReference type="InterPro" id="IPR036097">
    <property type="entry name" value="HisK_dim/P_sf"/>
</dbReference>
<proteinExistence type="predicted"/>
<dbReference type="InterPro" id="IPR050980">
    <property type="entry name" value="2C_sensor_his_kinase"/>
</dbReference>
<dbReference type="SMART" id="SM00388">
    <property type="entry name" value="HisKA"/>
    <property type="match status" value="1"/>
</dbReference>
<organism evidence="18 19">
    <name type="scientific">Paracidovorax cattleyae</name>
    <dbReference type="NCBI Taxonomy" id="80868"/>
    <lineage>
        <taxon>Bacteria</taxon>
        <taxon>Pseudomonadati</taxon>
        <taxon>Pseudomonadota</taxon>
        <taxon>Betaproteobacteria</taxon>
        <taxon>Burkholderiales</taxon>
        <taxon>Comamonadaceae</taxon>
        <taxon>Paracidovorax</taxon>
    </lineage>
</organism>
<dbReference type="PROSITE" id="PS50885">
    <property type="entry name" value="HAMP"/>
    <property type="match status" value="1"/>
</dbReference>
<evidence type="ECO:0000256" key="14">
    <source>
        <dbReference type="ARBA" id="ARBA00023136"/>
    </source>
</evidence>
<dbReference type="Pfam" id="PF00672">
    <property type="entry name" value="HAMP"/>
    <property type="match status" value="1"/>
</dbReference>
<keyword evidence="14 15" id="KW-0472">Membrane</keyword>
<dbReference type="PROSITE" id="PS50109">
    <property type="entry name" value="HIS_KIN"/>
    <property type="match status" value="1"/>
</dbReference>
<evidence type="ECO:0000256" key="4">
    <source>
        <dbReference type="ARBA" id="ARBA00022475"/>
    </source>
</evidence>
<name>A0A1H0WHU6_9BURK</name>
<evidence type="ECO:0000256" key="11">
    <source>
        <dbReference type="ARBA" id="ARBA00022840"/>
    </source>
</evidence>
<feature type="transmembrane region" description="Helical" evidence="15">
    <location>
        <begin position="178"/>
        <end position="197"/>
    </location>
</feature>
<dbReference type="PANTHER" id="PTHR44936:SF5">
    <property type="entry name" value="SENSOR HISTIDINE KINASE ENVZ"/>
    <property type="match status" value="1"/>
</dbReference>
<dbReference type="SUPFAM" id="SSF158472">
    <property type="entry name" value="HAMP domain-like"/>
    <property type="match status" value="1"/>
</dbReference>
<evidence type="ECO:0000259" key="17">
    <source>
        <dbReference type="PROSITE" id="PS50885"/>
    </source>
</evidence>
<dbReference type="SUPFAM" id="SSF47384">
    <property type="entry name" value="Homodimeric domain of signal transducing histidine kinase"/>
    <property type="match status" value="1"/>
</dbReference>
<evidence type="ECO:0000256" key="8">
    <source>
        <dbReference type="ARBA" id="ARBA00022692"/>
    </source>
</evidence>
<evidence type="ECO:0000256" key="9">
    <source>
        <dbReference type="ARBA" id="ARBA00022741"/>
    </source>
</evidence>
<dbReference type="SUPFAM" id="SSF55874">
    <property type="entry name" value="ATPase domain of HSP90 chaperone/DNA topoisomerase II/histidine kinase"/>
    <property type="match status" value="1"/>
</dbReference>
<dbReference type="Proteomes" id="UP000199317">
    <property type="component" value="Unassembled WGS sequence"/>
</dbReference>
<dbReference type="AlphaFoldDB" id="A0A1H0WHU6"/>
<protein>
    <recommendedName>
        <fullName evidence="3">histidine kinase</fullName>
        <ecNumber evidence="3">2.7.13.3</ecNumber>
    </recommendedName>
</protein>
<dbReference type="Pfam" id="PF02518">
    <property type="entry name" value="HATPase_c"/>
    <property type="match status" value="1"/>
</dbReference>
<dbReference type="GO" id="GO:0005524">
    <property type="term" value="F:ATP binding"/>
    <property type="evidence" value="ECO:0007669"/>
    <property type="project" value="UniProtKB-KW"/>
</dbReference>
<evidence type="ECO:0000256" key="3">
    <source>
        <dbReference type="ARBA" id="ARBA00012438"/>
    </source>
</evidence>
<dbReference type="Gene3D" id="1.10.287.130">
    <property type="match status" value="1"/>
</dbReference>
<dbReference type="PANTHER" id="PTHR44936">
    <property type="entry name" value="SENSOR PROTEIN CREC"/>
    <property type="match status" value="1"/>
</dbReference>
<dbReference type="InterPro" id="IPR004358">
    <property type="entry name" value="Sig_transdc_His_kin-like_C"/>
</dbReference>
<dbReference type="EC" id="2.7.13.3" evidence="3"/>
<evidence type="ECO:0000256" key="12">
    <source>
        <dbReference type="ARBA" id="ARBA00022989"/>
    </source>
</evidence>
<dbReference type="CDD" id="cd00075">
    <property type="entry name" value="HATPase"/>
    <property type="match status" value="1"/>
</dbReference>
<evidence type="ECO:0000256" key="2">
    <source>
        <dbReference type="ARBA" id="ARBA00004429"/>
    </source>
</evidence>
<evidence type="ECO:0000256" key="15">
    <source>
        <dbReference type="SAM" id="Phobius"/>
    </source>
</evidence>
<keyword evidence="10 18" id="KW-0418">Kinase</keyword>
<dbReference type="EMBL" id="FNJL01000040">
    <property type="protein sequence ID" value="SDP90310.1"/>
    <property type="molecule type" value="Genomic_DNA"/>
</dbReference>
<dbReference type="GO" id="GO:0000155">
    <property type="term" value="F:phosphorelay sensor kinase activity"/>
    <property type="evidence" value="ECO:0007669"/>
    <property type="project" value="InterPro"/>
</dbReference>
<evidence type="ECO:0000256" key="13">
    <source>
        <dbReference type="ARBA" id="ARBA00023012"/>
    </source>
</evidence>
<dbReference type="SMART" id="SM00304">
    <property type="entry name" value="HAMP"/>
    <property type="match status" value="1"/>
</dbReference>
<keyword evidence="13" id="KW-0902">Two-component regulatory system</keyword>
<dbReference type="Gene3D" id="1.10.8.500">
    <property type="entry name" value="HAMP domain in histidine kinase"/>
    <property type="match status" value="1"/>
</dbReference>
<feature type="domain" description="HAMP" evidence="17">
    <location>
        <begin position="199"/>
        <end position="251"/>
    </location>
</feature>
<dbReference type="CDD" id="cd00082">
    <property type="entry name" value="HisKA"/>
    <property type="match status" value="1"/>
</dbReference>
<dbReference type="InterPro" id="IPR003594">
    <property type="entry name" value="HATPase_dom"/>
</dbReference>
<comment type="subcellular location">
    <subcellularLocation>
        <location evidence="2">Cell inner membrane</location>
        <topology evidence="2">Multi-pass membrane protein</topology>
    </subcellularLocation>
</comment>
<keyword evidence="7" id="KW-0808">Transferase</keyword>
<evidence type="ECO:0000313" key="19">
    <source>
        <dbReference type="Proteomes" id="UP000199317"/>
    </source>
</evidence>
<keyword evidence="6" id="KW-0597">Phosphoprotein</keyword>
<keyword evidence="19" id="KW-1185">Reference proteome</keyword>
<keyword evidence="5" id="KW-0997">Cell inner membrane</keyword>
<dbReference type="PRINTS" id="PR00344">
    <property type="entry name" value="BCTRLSENSOR"/>
</dbReference>
<accession>A0A1H0WHU6</accession>
<dbReference type="InterPro" id="IPR003661">
    <property type="entry name" value="HisK_dim/P_dom"/>
</dbReference>
<evidence type="ECO:0000313" key="18">
    <source>
        <dbReference type="EMBL" id="SDP90310.1"/>
    </source>
</evidence>
<dbReference type="OrthoDB" id="9804645at2"/>
<evidence type="ECO:0000256" key="5">
    <source>
        <dbReference type="ARBA" id="ARBA00022519"/>
    </source>
</evidence>
<keyword evidence="11" id="KW-0067">ATP-binding</keyword>
<dbReference type="CDD" id="cd06225">
    <property type="entry name" value="HAMP"/>
    <property type="match status" value="1"/>
</dbReference>
<keyword evidence="8 15" id="KW-0812">Transmembrane</keyword>
<dbReference type="SMART" id="SM00387">
    <property type="entry name" value="HATPase_c"/>
    <property type="match status" value="1"/>
</dbReference>
<dbReference type="Gene3D" id="3.30.565.10">
    <property type="entry name" value="Histidine kinase-like ATPase, C-terminal domain"/>
    <property type="match status" value="1"/>
</dbReference>
<dbReference type="RefSeq" id="WP_092839434.1">
    <property type="nucleotide sequence ID" value="NZ_FNJL01000040.1"/>
</dbReference>
<evidence type="ECO:0000256" key="1">
    <source>
        <dbReference type="ARBA" id="ARBA00000085"/>
    </source>
</evidence>
<feature type="transmembrane region" description="Helical" evidence="15">
    <location>
        <begin position="23"/>
        <end position="41"/>
    </location>
</feature>
<dbReference type="GO" id="GO:0005886">
    <property type="term" value="C:plasma membrane"/>
    <property type="evidence" value="ECO:0007669"/>
    <property type="project" value="UniProtKB-SubCell"/>
</dbReference>
<keyword evidence="9" id="KW-0547">Nucleotide-binding</keyword>
<evidence type="ECO:0000256" key="6">
    <source>
        <dbReference type="ARBA" id="ARBA00022553"/>
    </source>
</evidence>
<evidence type="ECO:0000256" key="7">
    <source>
        <dbReference type="ARBA" id="ARBA00022679"/>
    </source>
</evidence>
<dbReference type="InterPro" id="IPR005467">
    <property type="entry name" value="His_kinase_dom"/>
</dbReference>